<sequence length="52" mass="5794">MKKHYPELEKVSDVLECIPHSQSQAVAKAIRVCNDIETDNVSKVCAVLKVIL</sequence>
<organism evidence="1 2">
    <name type="scientific">Acinetobacter johnsonii ANC 3681</name>
    <dbReference type="NCBI Taxonomy" id="1217662"/>
    <lineage>
        <taxon>Bacteria</taxon>
        <taxon>Pseudomonadati</taxon>
        <taxon>Pseudomonadota</taxon>
        <taxon>Gammaproteobacteria</taxon>
        <taxon>Moraxellales</taxon>
        <taxon>Moraxellaceae</taxon>
        <taxon>Acinetobacter</taxon>
    </lineage>
</organism>
<dbReference type="HOGENOM" id="CLU_214150_0_0_6"/>
<accession>N9BJA7</accession>
<reference evidence="1 2" key="1">
    <citation type="submission" date="2013-02" db="EMBL/GenBank/DDBJ databases">
        <title>The Genome Sequence of Acinetobacter johnsonii ANC 3681.</title>
        <authorList>
            <consortium name="The Broad Institute Genome Sequencing Platform"/>
            <consortium name="The Broad Institute Genome Sequencing Center for Infectious Disease"/>
            <person name="Cerqueira G."/>
            <person name="Feldgarden M."/>
            <person name="Courvalin P."/>
            <person name="Perichon B."/>
            <person name="Grillot-Courvalin C."/>
            <person name="Clermont D."/>
            <person name="Rocha E."/>
            <person name="Yoon E.-J."/>
            <person name="Nemec A."/>
            <person name="Walker B."/>
            <person name="Young S.K."/>
            <person name="Zeng Q."/>
            <person name="Gargeya S."/>
            <person name="Fitzgerald M."/>
            <person name="Haas B."/>
            <person name="Abouelleil A."/>
            <person name="Alvarado L."/>
            <person name="Arachchi H.M."/>
            <person name="Berlin A.M."/>
            <person name="Chapman S.B."/>
            <person name="Dewar J."/>
            <person name="Goldberg J."/>
            <person name="Griggs A."/>
            <person name="Gujja S."/>
            <person name="Hansen M."/>
            <person name="Howarth C."/>
            <person name="Imamovic A."/>
            <person name="Larimer J."/>
            <person name="McCowan C."/>
            <person name="Murphy C."/>
            <person name="Neiman D."/>
            <person name="Pearson M."/>
            <person name="Priest M."/>
            <person name="Roberts A."/>
            <person name="Saif S."/>
            <person name="Shea T."/>
            <person name="Sisk P."/>
            <person name="Sykes S."/>
            <person name="Wortman J."/>
            <person name="Nusbaum C."/>
            <person name="Birren B."/>
        </authorList>
    </citation>
    <scope>NUCLEOTIDE SEQUENCE [LARGE SCALE GENOMIC DNA]</scope>
    <source>
        <strain evidence="1 2">ANC 3681</strain>
    </source>
</reference>
<evidence type="ECO:0000313" key="1">
    <source>
        <dbReference type="EMBL" id="ENV73261.1"/>
    </source>
</evidence>
<dbReference type="PATRIC" id="fig|1217662.4.peg.1119"/>
<dbReference type="AlphaFoldDB" id="N9BJA7"/>
<name>N9BJA7_ACIJO</name>
<gene>
    <name evidence="1" type="ORF">F946_01151</name>
</gene>
<protein>
    <submittedName>
        <fullName evidence="1">Uncharacterized protein</fullName>
    </submittedName>
</protein>
<evidence type="ECO:0000313" key="2">
    <source>
        <dbReference type="Proteomes" id="UP000018444"/>
    </source>
</evidence>
<dbReference type="GeneID" id="56340604"/>
<dbReference type="Proteomes" id="UP000018444">
    <property type="component" value="Unassembled WGS sequence"/>
</dbReference>
<dbReference type="RefSeq" id="WP_004980067.1">
    <property type="nucleotide sequence ID" value="NZ_KB849705.1"/>
</dbReference>
<comment type="caution">
    <text evidence="1">The sequence shown here is derived from an EMBL/GenBank/DDBJ whole genome shotgun (WGS) entry which is preliminary data.</text>
</comment>
<dbReference type="EMBL" id="APPZ01000006">
    <property type="protein sequence ID" value="ENV73261.1"/>
    <property type="molecule type" value="Genomic_DNA"/>
</dbReference>
<proteinExistence type="predicted"/>